<feature type="transmembrane region" description="Helical" evidence="10">
    <location>
        <begin position="6"/>
        <end position="23"/>
    </location>
</feature>
<keyword evidence="10" id="KW-0472">Membrane</keyword>
<dbReference type="InterPro" id="IPR047146">
    <property type="entry name" value="Cyt_P450_E_CYP52_fungi"/>
</dbReference>
<dbReference type="PANTHER" id="PTHR24287">
    <property type="entry name" value="P450, PUTATIVE (EUROFUNG)-RELATED"/>
    <property type="match status" value="1"/>
</dbReference>
<evidence type="ECO:0000256" key="3">
    <source>
        <dbReference type="ARBA" id="ARBA00022617"/>
    </source>
</evidence>
<keyword evidence="3 8" id="KW-0349">Heme</keyword>
<evidence type="ECO:0000313" key="12">
    <source>
        <dbReference type="Proteomes" id="UP000235672"/>
    </source>
</evidence>
<dbReference type="PRINTS" id="PR01239">
    <property type="entry name" value="EP450IICYP52"/>
</dbReference>
<organism evidence="11 12">
    <name type="scientific">Hyaloscypha hepaticicola</name>
    <dbReference type="NCBI Taxonomy" id="2082293"/>
    <lineage>
        <taxon>Eukaryota</taxon>
        <taxon>Fungi</taxon>
        <taxon>Dikarya</taxon>
        <taxon>Ascomycota</taxon>
        <taxon>Pezizomycotina</taxon>
        <taxon>Leotiomycetes</taxon>
        <taxon>Helotiales</taxon>
        <taxon>Hyaloscyphaceae</taxon>
        <taxon>Hyaloscypha</taxon>
    </lineage>
</organism>
<keyword evidence="6 8" id="KW-0408">Iron</keyword>
<accession>A0A2J6QN53</accession>
<dbReference type="STRING" id="1745343.A0A2J6QN53"/>
<dbReference type="SUPFAM" id="SSF48264">
    <property type="entry name" value="Cytochrome P450"/>
    <property type="match status" value="1"/>
</dbReference>
<evidence type="ECO:0000256" key="8">
    <source>
        <dbReference type="PIRSR" id="PIRSR602402-1"/>
    </source>
</evidence>
<dbReference type="CDD" id="cd11063">
    <property type="entry name" value="CYP52"/>
    <property type="match status" value="1"/>
</dbReference>
<keyword evidence="7 9" id="KW-0503">Monooxygenase</keyword>
<dbReference type="InterPro" id="IPR002402">
    <property type="entry name" value="Cyt_P450_E_grp-II"/>
</dbReference>
<evidence type="ECO:0000256" key="10">
    <source>
        <dbReference type="SAM" id="Phobius"/>
    </source>
</evidence>
<dbReference type="InterPro" id="IPR036396">
    <property type="entry name" value="Cyt_P450_sf"/>
</dbReference>
<keyword evidence="10" id="KW-0812">Transmembrane</keyword>
<dbReference type="AlphaFoldDB" id="A0A2J6QN53"/>
<evidence type="ECO:0000256" key="6">
    <source>
        <dbReference type="ARBA" id="ARBA00023004"/>
    </source>
</evidence>
<reference evidence="11 12" key="1">
    <citation type="submission" date="2016-05" db="EMBL/GenBank/DDBJ databases">
        <title>A degradative enzymes factory behind the ericoid mycorrhizal symbiosis.</title>
        <authorList>
            <consortium name="DOE Joint Genome Institute"/>
            <person name="Martino E."/>
            <person name="Morin E."/>
            <person name="Grelet G."/>
            <person name="Kuo A."/>
            <person name="Kohler A."/>
            <person name="Daghino S."/>
            <person name="Barry K."/>
            <person name="Choi C."/>
            <person name="Cichocki N."/>
            <person name="Clum A."/>
            <person name="Copeland A."/>
            <person name="Hainaut M."/>
            <person name="Haridas S."/>
            <person name="Labutti K."/>
            <person name="Lindquist E."/>
            <person name="Lipzen A."/>
            <person name="Khouja H.-R."/>
            <person name="Murat C."/>
            <person name="Ohm R."/>
            <person name="Olson A."/>
            <person name="Spatafora J."/>
            <person name="Veneault-Fourrey C."/>
            <person name="Henrissat B."/>
            <person name="Grigoriev I."/>
            <person name="Martin F."/>
            <person name="Perotto S."/>
        </authorList>
    </citation>
    <scope>NUCLEOTIDE SEQUENCE [LARGE SCALE GENOMIC DNA]</scope>
    <source>
        <strain evidence="11 12">UAMH 7357</strain>
    </source>
</reference>
<evidence type="ECO:0000256" key="9">
    <source>
        <dbReference type="RuleBase" id="RU000461"/>
    </source>
</evidence>
<evidence type="ECO:0000256" key="7">
    <source>
        <dbReference type="ARBA" id="ARBA00023033"/>
    </source>
</evidence>
<dbReference type="PROSITE" id="PS00086">
    <property type="entry name" value="CYTOCHROME_P450"/>
    <property type="match status" value="1"/>
</dbReference>
<evidence type="ECO:0000313" key="11">
    <source>
        <dbReference type="EMBL" id="PMD27669.1"/>
    </source>
</evidence>
<name>A0A2J6QN53_9HELO</name>
<dbReference type="Gene3D" id="1.10.630.10">
    <property type="entry name" value="Cytochrome P450"/>
    <property type="match status" value="1"/>
</dbReference>
<dbReference type="GO" id="GO:0005506">
    <property type="term" value="F:iron ion binding"/>
    <property type="evidence" value="ECO:0007669"/>
    <property type="project" value="InterPro"/>
</dbReference>
<dbReference type="Pfam" id="PF00067">
    <property type="entry name" value="p450"/>
    <property type="match status" value="1"/>
</dbReference>
<evidence type="ECO:0000256" key="4">
    <source>
        <dbReference type="ARBA" id="ARBA00022723"/>
    </source>
</evidence>
<dbReference type="GO" id="GO:0020037">
    <property type="term" value="F:heme binding"/>
    <property type="evidence" value="ECO:0007669"/>
    <property type="project" value="InterPro"/>
</dbReference>
<dbReference type="PRINTS" id="PR00464">
    <property type="entry name" value="EP450II"/>
</dbReference>
<evidence type="ECO:0000256" key="2">
    <source>
        <dbReference type="ARBA" id="ARBA00010617"/>
    </source>
</evidence>
<keyword evidence="5 9" id="KW-0560">Oxidoreductase</keyword>
<protein>
    <submittedName>
        <fullName evidence="11">Putative cytochrome P450 alkane hydroxylase</fullName>
    </submittedName>
</protein>
<dbReference type="EMBL" id="KZ613465">
    <property type="protein sequence ID" value="PMD27669.1"/>
    <property type="molecule type" value="Genomic_DNA"/>
</dbReference>
<dbReference type="InterPro" id="IPR017972">
    <property type="entry name" value="Cyt_P450_CS"/>
</dbReference>
<dbReference type="OrthoDB" id="1470350at2759"/>
<comment type="cofactor">
    <cofactor evidence="1 8">
        <name>heme</name>
        <dbReference type="ChEBI" id="CHEBI:30413"/>
    </cofactor>
</comment>
<keyword evidence="12" id="KW-1185">Reference proteome</keyword>
<dbReference type="GO" id="GO:0016712">
    <property type="term" value="F:oxidoreductase activity, acting on paired donors, with incorporation or reduction of molecular oxygen, reduced flavin or flavoprotein as one donor, and incorporation of one atom of oxygen"/>
    <property type="evidence" value="ECO:0007669"/>
    <property type="project" value="InterPro"/>
</dbReference>
<keyword evidence="4 8" id="KW-0479">Metal-binding</keyword>
<sequence length="504" mass="57142">MDFTLRNIGILVSLLVVVSWYIEKAIRIARFKKQHGCKPIYNRLPQLERVVGVDLYRTQISASKEGRILELAQGRYDRYGMTWSARMMGQTYVNTIDIENIKTILATNFKDFGLGQREEAFGAMLGRGIFTTDGVRWEHSRALVRPNFTRAQVADLDSFEAHIQQFISKIPRDGTTVDLQPLFFRLTLDTATEFLFGESVKSLNSIAGSEEDSFQQAYDLAQSRLANRGRLGKLIHLCSDREFDAACKTVHQFVDKIIFKSLEKLHPRDAEKSIDGNGRPERYVFLTEMLKSTTDPKQLRDELLNILLAGRDTTASLLSNTFHVLARRPDIWKKLKAEVDGLQGLKPNYETLRNMKYLKYLLNESLRLYPVVPNNARFANKDTVLPRGGGPNGESPVFIPKGGIVAYHVYAMHRRKDIYGPDALEFRPERWASDLRPSWGYLPFNGGPRICVGQQFALTEASYTIVRLLQAFGGIEDRDGSAWTEQLSLTCCSANGVKVAMTPR</sequence>
<dbReference type="Proteomes" id="UP000235672">
    <property type="component" value="Unassembled WGS sequence"/>
</dbReference>
<evidence type="ECO:0000256" key="1">
    <source>
        <dbReference type="ARBA" id="ARBA00001971"/>
    </source>
</evidence>
<gene>
    <name evidence="11" type="ORF">NA56DRAFT_667256</name>
</gene>
<proteinExistence type="inferred from homology"/>
<dbReference type="InterPro" id="IPR001128">
    <property type="entry name" value="Cyt_P450"/>
</dbReference>
<dbReference type="PRINTS" id="PR00385">
    <property type="entry name" value="P450"/>
</dbReference>
<keyword evidence="10" id="KW-1133">Transmembrane helix</keyword>
<feature type="binding site" description="axial binding residue" evidence="8">
    <location>
        <position position="451"/>
    </location>
    <ligand>
        <name>heme</name>
        <dbReference type="ChEBI" id="CHEBI:30413"/>
    </ligand>
    <ligandPart>
        <name>Fe</name>
        <dbReference type="ChEBI" id="CHEBI:18248"/>
    </ligandPart>
</feature>
<dbReference type="InterPro" id="IPR002974">
    <property type="entry name" value="Cyt_P450_E_CYP52_ascomycetes"/>
</dbReference>
<evidence type="ECO:0000256" key="5">
    <source>
        <dbReference type="ARBA" id="ARBA00023002"/>
    </source>
</evidence>
<comment type="similarity">
    <text evidence="2 9">Belongs to the cytochrome P450 family.</text>
</comment>
<dbReference type="PANTHER" id="PTHR24287:SF1">
    <property type="entry name" value="P450, PUTATIVE (EUROFUNG)-RELATED"/>
    <property type="match status" value="1"/>
</dbReference>